<gene>
    <name evidence="2" type="ORF">C1876_01545</name>
    <name evidence="3" type="ORF">DMP09_00095</name>
</gene>
<feature type="compositionally biased region" description="Basic and acidic residues" evidence="1">
    <location>
        <begin position="101"/>
        <end position="114"/>
    </location>
</feature>
<dbReference type="EMBL" id="PPTT01000002">
    <property type="protein sequence ID" value="RDB71461.1"/>
    <property type="molecule type" value="Genomic_DNA"/>
</dbReference>
<comment type="caution">
    <text evidence="3">The sequence shown here is derived from an EMBL/GenBank/DDBJ whole genome shotgun (WGS) entry which is preliminary data.</text>
</comment>
<accession>A0A3N0J3X1</accession>
<dbReference type="GO" id="GO:0007165">
    <property type="term" value="P:signal transduction"/>
    <property type="evidence" value="ECO:0007669"/>
    <property type="project" value="InterPro"/>
</dbReference>
<dbReference type="EMBL" id="QICC01000001">
    <property type="protein sequence ID" value="RNM43332.1"/>
    <property type="molecule type" value="Genomic_DNA"/>
</dbReference>
<evidence type="ECO:0000313" key="5">
    <source>
        <dbReference type="Proteomes" id="UP000270112"/>
    </source>
</evidence>
<evidence type="ECO:0000313" key="2">
    <source>
        <dbReference type="EMBL" id="RDB71461.1"/>
    </source>
</evidence>
<keyword evidence="4" id="KW-1185">Reference proteome</keyword>
<reference evidence="3" key="3">
    <citation type="journal article" date="2019" name="Microbiol. Resour. Announc.">
        <title>Draft Genome Sequences of Type Strains of Gordonibacter faecihominis, Paraeggerthella hongkongensis, Parvibacter caecicola,Slackia equolifaciens, Slackia faecicanis, and Slackia isoflavoniconvertens.</title>
        <authorList>
            <person name="Danylec N."/>
            <person name="Stoll D.A."/>
            <person name="Dotsch A."/>
            <person name="Huch M."/>
        </authorList>
    </citation>
    <scope>NUCLEOTIDE SEQUENCE</scope>
    <source>
        <strain evidence="3">DSM 16107</strain>
    </source>
</reference>
<proteinExistence type="predicted"/>
<reference evidence="2 4" key="1">
    <citation type="journal article" date="2018" name="Elife">
        <title>Discovery and characterization of a prevalent human gut bacterial enzyme sufficient for the inactivation of a family of plant toxins.</title>
        <authorList>
            <person name="Koppel N."/>
            <person name="Bisanz J.E."/>
            <person name="Pandelia M.E."/>
            <person name="Turnbaugh P.J."/>
            <person name="Balskus E.P."/>
        </authorList>
    </citation>
    <scope>NUCLEOTIDE SEQUENCE [LARGE SCALE GENOMIC DNA]</scope>
    <source>
        <strain evidence="2 4">DSM 16107</strain>
    </source>
</reference>
<dbReference type="GO" id="GO:0006935">
    <property type="term" value="P:chemotaxis"/>
    <property type="evidence" value="ECO:0007669"/>
    <property type="project" value="InterPro"/>
</dbReference>
<organism evidence="3 5">
    <name type="scientific">Eggerthella sinensis</name>
    <dbReference type="NCBI Taxonomy" id="242230"/>
    <lineage>
        <taxon>Bacteria</taxon>
        <taxon>Bacillati</taxon>
        <taxon>Actinomycetota</taxon>
        <taxon>Coriobacteriia</taxon>
        <taxon>Eggerthellales</taxon>
        <taxon>Eggerthellaceae</taxon>
        <taxon>Eggerthella</taxon>
    </lineage>
</organism>
<dbReference type="PANTHER" id="PTHR43395:SF1">
    <property type="entry name" value="CHEMOTAXIS PROTEIN CHEA"/>
    <property type="match status" value="1"/>
</dbReference>
<reference evidence="5" key="2">
    <citation type="submission" date="2018-05" db="EMBL/GenBank/DDBJ databases">
        <title>Genome Sequencing of selected type strains of the family Eggerthellaceae.</title>
        <authorList>
            <person name="Danylec N."/>
            <person name="Stoll D.A."/>
            <person name="Doetsch A."/>
            <person name="Huch M."/>
        </authorList>
    </citation>
    <scope>NUCLEOTIDE SEQUENCE [LARGE SCALE GENOMIC DNA]</scope>
    <source>
        <strain evidence="5">DSM 16107</strain>
    </source>
</reference>
<sequence>MKQPETIVRVLFKPNCGLENTRASLIVRRIAPLCSVVSTYPEHVKSDPSTIPYLRDNGLFVRFTCTTPEWVLLSIKNSFFVEQCTLVDDPNSIPPFVQSDDQAKRRTRNQEHEGGLSPFANADERDDELSDLLNRLCENRRALGAYASEHERSFEFDAIMFEQDRVIDDLRSAVARARIEQFGSIAATLHAVVVDHASRANVQVALELEDSRIAIDRASLISLEEAIKRTLRACIRGSIERPDERIAAGKPPCATIRLGVENDGPSVACHIEHDGRPFDVRIIGELAEEHGLLTHPLSRYTDDELSTMLPLLRASFADIQEEEQSSTFEICEICAALQRIGGSGETRNTGRGTVEICLHVPVPLTAFEIAQVSAGGARLALPAQHIERFMAYRDAAEPESGRVVIDGTSYRIANGPGSGSPFETQHPALIVLLNAYEQHVALALDSADGYEYVPVRHLPRLLDGSTMRRAGCRGYATMSDGTLRPVLNVRHLNPTTREEASHA</sequence>
<evidence type="ECO:0000256" key="1">
    <source>
        <dbReference type="SAM" id="MobiDB-lite"/>
    </source>
</evidence>
<dbReference type="Proteomes" id="UP000253817">
    <property type="component" value="Unassembled WGS sequence"/>
</dbReference>
<dbReference type="PANTHER" id="PTHR43395">
    <property type="entry name" value="SENSOR HISTIDINE KINASE CHEA"/>
    <property type="match status" value="1"/>
</dbReference>
<dbReference type="InterPro" id="IPR051315">
    <property type="entry name" value="Bact_Chemotaxis_CheA"/>
</dbReference>
<dbReference type="InterPro" id="IPR036061">
    <property type="entry name" value="CheW-like_dom_sf"/>
</dbReference>
<dbReference type="SUPFAM" id="SSF50341">
    <property type="entry name" value="CheW-like"/>
    <property type="match status" value="1"/>
</dbReference>
<dbReference type="AlphaFoldDB" id="A0A3N0J3X1"/>
<evidence type="ECO:0000313" key="3">
    <source>
        <dbReference type="EMBL" id="RNM43332.1"/>
    </source>
</evidence>
<feature type="region of interest" description="Disordered" evidence="1">
    <location>
        <begin position="93"/>
        <end position="122"/>
    </location>
</feature>
<dbReference type="OrthoDB" id="3172829at2"/>
<dbReference type="InterPro" id="IPR036890">
    <property type="entry name" value="HATPase_C_sf"/>
</dbReference>
<dbReference type="Proteomes" id="UP000270112">
    <property type="component" value="Unassembled WGS sequence"/>
</dbReference>
<dbReference type="Gene3D" id="3.30.565.10">
    <property type="entry name" value="Histidine kinase-like ATPase, C-terminal domain"/>
    <property type="match status" value="1"/>
</dbReference>
<evidence type="ECO:0000313" key="4">
    <source>
        <dbReference type="Proteomes" id="UP000253817"/>
    </source>
</evidence>
<protein>
    <submittedName>
        <fullName evidence="3">Chemotaxis protein CheA</fullName>
    </submittedName>
</protein>
<name>A0A3N0J3X1_9ACTN</name>
<dbReference type="RefSeq" id="WP_114544968.1">
    <property type="nucleotide sequence ID" value="NZ_PPTT01000002.1"/>
</dbReference>